<keyword evidence="2" id="KW-1185">Reference proteome</keyword>
<reference evidence="1" key="1">
    <citation type="submission" date="2020-05" db="EMBL/GenBank/DDBJ databases">
        <title>Mycena genomes resolve the evolution of fungal bioluminescence.</title>
        <authorList>
            <person name="Tsai I.J."/>
        </authorList>
    </citation>
    <scope>NUCLEOTIDE SEQUENCE</scope>
    <source>
        <strain evidence="1">160909Yilan</strain>
    </source>
</reference>
<dbReference type="Gene3D" id="3.80.10.10">
    <property type="entry name" value="Ribonuclease Inhibitor"/>
    <property type="match status" value="1"/>
</dbReference>
<organism evidence="1 2">
    <name type="scientific">Mycena sanguinolenta</name>
    <dbReference type="NCBI Taxonomy" id="230812"/>
    <lineage>
        <taxon>Eukaryota</taxon>
        <taxon>Fungi</taxon>
        <taxon>Dikarya</taxon>
        <taxon>Basidiomycota</taxon>
        <taxon>Agaricomycotina</taxon>
        <taxon>Agaricomycetes</taxon>
        <taxon>Agaricomycetidae</taxon>
        <taxon>Agaricales</taxon>
        <taxon>Marasmiineae</taxon>
        <taxon>Mycenaceae</taxon>
        <taxon>Mycena</taxon>
    </lineage>
</organism>
<evidence type="ECO:0000313" key="1">
    <source>
        <dbReference type="EMBL" id="KAF7375359.1"/>
    </source>
</evidence>
<evidence type="ECO:0000313" key="2">
    <source>
        <dbReference type="Proteomes" id="UP000623467"/>
    </source>
</evidence>
<dbReference type="InterPro" id="IPR032675">
    <property type="entry name" value="LRR_dom_sf"/>
</dbReference>
<dbReference type="Proteomes" id="UP000623467">
    <property type="component" value="Unassembled WGS sequence"/>
</dbReference>
<dbReference type="EMBL" id="JACAZH010000002">
    <property type="protein sequence ID" value="KAF7375359.1"/>
    <property type="molecule type" value="Genomic_DNA"/>
</dbReference>
<dbReference type="AlphaFoldDB" id="A0A8H6ZDA4"/>
<gene>
    <name evidence="1" type="ORF">MSAN_00423400</name>
</gene>
<accession>A0A8H6ZDA4</accession>
<name>A0A8H6ZDA4_9AGAR</name>
<dbReference type="OrthoDB" id="3059254at2759"/>
<sequence>MERAQSLEIHFLGCEDVDSADQIATFKLLSKHSSRWELLTALAHCAGPGCSGETDESQRPGFDSVEFFHMAISLVDIGVFCEFRFLPTRLPALHQLTRYDFDAPWNKHRDLLKSLPNLQEVRIRRHFDDSDNWPEAGEPINMLHLRRLYVTDSAILACLRVPALEELTIGINHAEDRETCRALERLLACSSCAPRRLCIEGLLDVQSMAEMLQKHLCFTEIAITSTQDENEDIQREILSNFLALFTISNATPSAMMLPHITEIGFGCRKADAMLYPLFLKMLESRWTIQGSSLKAAELLFPDPLAHPDPRSIARAGKLRQAGLAILLLSGDEAEARVAEWLHHSSWWV</sequence>
<protein>
    <submittedName>
        <fullName evidence="1">Uncharacterized protein</fullName>
    </submittedName>
</protein>
<comment type="caution">
    <text evidence="1">The sequence shown here is derived from an EMBL/GenBank/DDBJ whole genome shotgun (WGS) entry which is preliminary data.</text>
</comment>
<proteinExistence type="predicted"/>